<name>A0A1Y2AVT1_9TREE</name>
<gene>
    <name evidence="1" type="ORF">BCR39DRAFT_599686</name>
</gene>
<dbReference type="EMBL" id="MCFC01000045">
    <property type="protein sequence ID" value="ORY26691.1"/>
    <property type="molecule type" value="Genomic_DNA"/>
</dbReference>
<dbReference type="InParanoid" id="A0A1Y2AVT1"/>
<evidence type="ECO:0000313" key="2">
    <source>
        <dbReference type="Proteomes" id="UP000193986"/>
    </source>
</evidence>
<dbReference type="OrthoDB" id="2349883at2759"/>
<organism evidence="1 2">
    <name type="scientific">Naematelia encephala</name>
    <dbReference type="NCBI Taxonomy" id="71784"/>
    <lineage>
        <taxon>Eukaryota</taxon>
        <taxon>Fungi</taxon>
        <taxon>Dikarya</taxon>
        <taxon>Basidiomycota</taxon>
        <taxon>Agaricomycotina</taxon>
        <taxon>Tremellomycetes</taxon>
        <taxon>Tremellales</taxon>
        <taxon>Naemateliaceae</taxon>
        <taxon>Naematelia</taxon>
    </lineage>
</organism>
<sequence>MSTSRRAINTYICSRGGLSAAVVPGARRARLSVIHTASRGSARAYSAESLRSPSNKISAVPFRITPEIATERLYSAGLVASSKLGNVLLAILQRIFGNWITAPAQEYGLGQGLTLNDVKAVYYPVWRCDAIFEGTVTNELKLDGGGEQAKGWVGLRGGYVPGNPFEPLSYLSFAVPPLEDELPVYDPVKDLKQLGNGYDVVPIPFTVTPFDLVKKIRQDMGVLTIWEALTVHEDRWTEKMLACYPVMFPIYIADFTFENSQDDSRRFQIVLDAHDSNIKNCRVSFPLPPEMIERMQPRNYYANPAPFIHQSQIEFVLPMIQPMLIPSRGMAAPNHFPPTGKDLSEVYNTYMSPPPQPELMPPSPLVEAHRNFAHPDGIDWTDQRIQSWSSDTRDENLTYVDAMLEYARGATTLQTLNNMPQGAEAHSKGIIIEVDKNDSGGNEIPFGVGT</sequence>
<evidence type="ECO:0000313" key="1">
    <source>
        <dbReference type="EMBL" id="ORY26691.1"/>
    </source>
</evidence>
<dbReference type="AlphaFoldDB" id="A0A1Y2AVT1"/>
<accession>A0A1Y2AVT1</accession>
<reference evidence="1 2" key="1">
    <citation type="submission" date="2016-07" db="EMBL/GenBank/DDBJ databases">
        <title>Pervasive Adenine N6-methylation of Active Genes in Fungi.</title>
        <authorList>
            <consortium name="DOE Joint Genome Institute"/>
            <person name="Mondo S.J."/>
            <person name="Dannebaum R.O."/>
            <person name="Kuo R.C."/>
            <person name="Labutti K."/>
            <person name="Haridas S."/>
            <person name="Kuo A."/>
            <person name="Salamov A."/>
            <person name="Ahrendt S.R."/>
            <person name="Lipzen A."/>
            <person name="Sullivan W."/>
            <person name="Andreopoulos W.B."/>
            <person name="Clum A."/>
            <person name="Lindquist E."/>
            <person name="Daum C."/>
            <person name="Ramamoorthy G.K."/>
            <person name="Gryganskyi A."/>
            <person name="Culley D."/>
            <person name="Magnuson J.K."/>
            <person name="James T.Y."/>
            <person name="O'Malley M.A."/>
            <person name="Stajich J.E."/>
            <person name="Spatafora J.W."/>
            <person name="Visel A."/>
            <person name="Grigoriev I.V."/>
        </authorList>
    </citation>
    <scope>NUCLEOTIDE SEQUENCE [LARGE SCALE GENOMIC DNA]</scope>
    <source>
        <strain evidence="1 2">68-887.2</strain>
    </source>
</reference>
<proteinExistence type="predicted"/>
<protein>
    <submittedName>
        <fullName evidence="1">Uncharacterized protein</fullName>
    </submittedName>
</protein>
<dbReference type="Proteomes" id="UP000193986">
    <property type="component" value="Unassembled WGS sequence"/>
</dbReference>
<keyword evidence="2" id="KW-1185">Reference proteome</keyword>
<comment type="caution">
    <text evidence="1">The sequence shown here is derived from an EMBL/GenBank/DDBJ whole genome shotgun (WGS) entry which is preliminary data.</text>
</comment>